<keyword evidence="2" id="KW-0378">Hydrolase</keyword>
<keyword evidence="5" id="KW-1185">Reference proteome</keyword>
<dbReference type="GO" id="GO:0046872">
    <property type="term" value="F:metal ion binding"/>
    <property type="evidence" value="ECO:0007669"/>
    <property type="project" value="UniProtKB-KW"/>
</dbReference>
<dbReference type="Gene3D" id="3.40.630.10">
    <property type="entry name" value="Zn peptidases"/>
    <property type="match status" value="1"/>
</dbReference>
<dbReference type="GO" id="GO:0016787">
    <property type="term" value="F:hydrolase activity"/>
    <property type="evidence" value="ECO:0007669"/>
    <property type="project" value="UniProtKB-KW"/>
</dbReference>
<dbReference type="InterPro" id="IPR002933">
    <property type="entry name" value="Peptidase_M20"/>
</dbReference>
<dbReference type="InterPro" id="IPR050072">
    <property type="entry name" value="Peptidase_M20A"/>
</dbReference>
<accession>A0A3G1L2D3</accession>
<dbReference type="AlphaFoldDB" id="A0A3G1L2D3"/>
<dbReference type="Gene3D" id="3.30.70.360">
    <property type="match status" value="1"/>
</dbReference>
<dbReference type="Pfam" id="PF01546">
    <property type="entry name" value="Peptidase_M20"/>
    <property type="match status" value="1"/>
</dbReference>
<feature type="domain" description="Peptidase M20 dimerisation" evidence="3">
    <location>
        <begin position="169"/>
        <end position="274"/>
    </location>
</feature>
<dbReference type="OrthoDB" id="9792335at2"/>
<dbReference type="PANTHER" id="PTHR43808">
    <property type="entry name" value="ACETYLORNITHINE DEACETYLASE"/>
    <property type="match status" value="1"/>
</dbReference>
<evidence type="ECO:0000313" key="5">
    <source>
        <dbReference type="Proteomes" id="UP000323521"/>
    </source>
</evidence>
<dbReference type="InterPro" id="IPR036264">
    <property type="entry name" value="Bact_exopeptidase_dim_dom"/>
</dbReference>
<protein>
    <recommendedName>
        <fullName evidence="3">Peptidase M20 dimerisation domain-containing protein</fullName>
    </recommendedName>
</protein>
<organism evidence="4 5">
    <name type="scientific">Formimonas warabiya</name>
    <dbReference type="NCBI Taxonomy" id="1761012"/>
    <lineage>
        <taxon>Bacteria</taxon>
        <taxon>Bacillati</taxon>
        <taxon>Bacillota</taxon>
        <taxon>Clostridia</taxon>
        <taxon>Eubacteriales</taxon>
        <taxon>Peptococcaceae</taxon>
        <taxon>Candidatus Formimonas</taxon>
    </lineage>
</organism>
<evidence type="ECO:0000256" key="2">
    <source>
        <dbReference type="ARBA" id="ARBA00022801"/>
    </source>
</evidence>
<dbReference type="SUPFAM" id="SSF55031">
    <property type="entry name" value="Bacterial exopeptidase dimerisation domain"/>
    <property type="match status" value="1"/>
</dbReference>
<proteinExistence type="predicted"/>
<dbReference type="Proteomes" id="UP000323521">
    <property type="component" value="Chromosome"/>
</dbReference>
<dbReference type="KEGG" id="fwa:DCMF_14615"/>
<gene>
    <name evidence="4" type="ORF">DCMF_14615</name>
</gene>
<dbReference type="SUPFAM" id="SSF53187">
    <property type="entry name" value="Zn-dependent exopeptidases"/>
    <property type="match status" value="1"/>
</dbReference>
<dbReference type="Pfam" id="PF07687">
    <property type="entry name" value="M20_dimer"/>
    <property type="match status" value="1"/>
</dbReference>
<dbReference type="EMBL" id="CP017634">
    <property type="protein sequence ID" value="ATW28625.1"/>
    <property type="molecule type" value="Genomic_DNA"/>
</dbReference>
<keyword evidence="1" id="KW-0479">Metal-binding</keyword>
<evidence type="ECO:0000313" key="4">
    <source>
        <dbReference type="EMBL" id="ATW28625.1"/>
    </source>
</evidence>
<evidence type="ECO:0000259" key="3">
    <source>
        <dbReference type="Pfam" id="PF07687"/>
    </source>
</evidence>
<reference evidence="4 5" key="1">
    <citation type="submission" date="2016-10" db="EMBL/GenBank/DDBJ databases">
        <title>Complete Genome Sequence of Peptococcaceae strain DCMF.</title>
        <authorList>
            <person name="Edwards R.J."/>
            <person name="Holland S.I."/>
            <person name="Deshpande N.P."/>
            <person name="Wong Y.K."/>
            <person name="Ertan H."/>
            <person name="Manefield M."/>
            <person name="Russell T.L."/>
            <person name="Lee M.J."/>
        </authorList>
    </citation>
    <scope>NUCLEOTIDE SEQUENCE [LARGE SCALE GENOMIC DNA]</scope>
    <source>
        <strain evidence="4 5">DCMF</strain>
    </source>
</reference>
<evidence type="ECO:0000256" key="1">
    <source>
        <dbReference type="ARBA" id="ARBA00022723"/>
    </source>
</evidence>
<dbReference type="InterPro" id="IPR011650">
    <property type="entry name" value="Peptidase_M20_dimer"/>
</dbReference>
<sequence length="391" mass="43306">MLPKENSALISFCRELIQIPSLSGNEEGVAQRIRQEMLHLDYDEAWIDQWGNVIGRIKGHGPKKLLWDGHIDTVEVSAPGLWSYSPFGGEMHQGRIYGRGASDMKGAMAAMVYAGKELIQEKDSLQGDLFISGTVFEETLEGGSLARVLEQVNPDFVVIGEASELKLKIGQRGRAELVVTTEGRNAHSANPQKGYNAVYAMMQLINRIREIKLPVHDFLGEAIMELTDIISSPYPGTSVVPGLCKATFDRRLLIGEKKEDVLGQMRNLMAQMGQEDPAFKGAVSCAYGRHQTYTGEILEGERFFPAWLMDRHSEIVEKSVKALENLGGTPEITSYSFCTNGSCSAGIWKIPTVGFGPSREDQAHVVDEYINIEELEKASLGFFYLAKELLK</sequence>
<name>A0A3G1L2D3_FORW1</name>
<dbReference type="NCBIfam" id="NF009555">
    <property type="entry name" value="PRK13004.1"/>
    <property type="match status" value="1"/>
</dbReference>